<dbReference type="AlphaFoldDB" id="A0A0A1UF17"/>
<dbReference type="RefSeq" id="XP_004261956.1">
    <property type="nucleotide sequence ID" value="XM_004261908.1"/>
</dbReference>
<accession>A0A0A1UF17</accession>
<sequence>MSTSDGVQPILDAKTIVDSLKSGRLNQITEPLLGQTHITQEYLTVLIHAMTKDPTRLQLYLDRLEFEGNNLNIEKTIFELIEAGMSENAQKFAEKRSPSSYVKILLRNAVCQSEKTALESYSQIILYINNQPFKNKIALIKSFGKTLVDSLLPLNGGDDLIKKITDLLVSLFIDKPSNEDRLDPGDFLSIMENCQQQQDNFLRKIQAKIGELAAQNEKVGDLLIEMDLKSSNPQDKNKAITLYKSADSKKENLKNLFFQSRILDEVVNDQDEKVLCLLQEKKTCSLEENMNIGIHYLPLICEEEVQTNSFEGFEKFLKSTFQEGMEHMPPHKIISVLEILSNPEFEKNVQFDSKIKESLKTGLSFIDEVPTLREAIEERQNSLSDHLVFRQTRCANCGQEFTDSESEYPIVHFHCGHSFHKKCLGSATECPKNHMSGPMKVIGEEEFERAVNGADFNGFYELINSVSSIFGNEKDEFAKESQLGQSEQIGTESITNNLPEPNEQMKDPDNYLQKIDTSNPFLVNDNTNTEKEENKEENPSNDLFNELF</sequence>
<dbReference type="GO" id="GO:0007032">
    <property type="term" value="P:endosome organization"/>
    <property type="evidence" value="ECO:0007669"/>
    <property type="project" value="TreeGrafter"/>
</dbReference>
<dbReference type="GO" id="GO:0005768">
    <property type="term" value="C:endosome"/>
    <property type="evidence" value="ECO:0007669"/>
    <property type="project" value="TreeGrafter"/>
</dbReference>
<dbReference type="GO" id="GO:0007033">
    <property type="term" value="P:vacuole organization"/>
    <property type="evidence" value="ECO:0007669"/>
    <property type="project" value="TreeGrafter"/>
</dbReference>
<proteinExistence type="predicted"/>
<dbReference type="OMA" id="THITQEY"/>
<dbReference type="PROSITE" id="PS50089">
    <property type="entry name" value="ZF_RING_2"/>
    <property type="match status" value="1"/>
</dbReference>
<feature type="domain" description="RING-type" evidence="6">
    <location>
        <begin position="394"/>
        <end position="431"/>
    </location>
</feature>
<feature type="compositionally biased region" description="Polar residues" evidence="5">
    <location>
        <begin position="482"/>
        <end position="499"/>
    </location>
</feature>
<evidence type="ECO:0000256" key="1">
    <source>
        <dbReference type="ARBA" id="ARBA00022723"/>
    </source>
</evidence>
<dbReference type="Proteomes" id="UP000014680">
    <property type="component" value="Unassembled WGS sequence"/>
</dbReference>
<keyword evidence="2 4" id="KW-0863">Zinc-finger</keyword>
<dbReference type="InterPro" id="IPR001841">
    <property type="entry name" value="Znf_RING"/>
</dbReference>
<feature type="region of interest" description="Disordered" evidence="5">
    <location>
        <begin position="478"/>
        <end position="548"/>
    </location>
</feature>
<dbReference type="GO" id="GO:0030674">
    <property type="term" value="F:protein-macromolecule adaptor activity"/>
    <property type="evidence" value="ECO:0007669"/>
    <property type="project" value="TreeGrafter"/>
</dbReference>
<keyword evidence="1" id="KW-0479">Metal-binding</keyword>
<dbReference type="GO" id="GO:0008270">
    <property type="term" value="F:zinc ion binding"/>
    <property type="evidence" value="ECO:0007669"/>
    <property type="project" value="UniProtKB-KW"/>
</dbReference>
<dbReference type="KEGG" id="eiv:EIN_429610"/>
<reference evidence="7 8" key="1">
    <citation type="submission" date="2012-10" db="EMBL/GenBank/DDBJ databases">
        <authorList>
            <person name="Zafar N."/>
            <person name="Inman J."/>
            <person name="Hall N."/>
            <person name="Lorenzi H."/>
            <person name="Caler E."/>
        </authorList>
    </citation>
    <scope>NUCLEOTIDE SEQUENCE [LARGE SCALE GENOMIC DNA]</scope>
    <source>
        <strain evidence="7 8">IP1</strain>
    </source>
</reference>
<dbReference type="OrthoDB" id="26184at2759"/>
<keyword evidence="3" id="KW-0862">Zinc</keyword>
<evidence type="ECO:0000259" key="6">
    <source>
        <dbReference type="PROSITE" id="PS50089"/>
    </source>
</evidence>
<evidence type="ECO:0000256" key="2">
    <source>
        <dbReference type="ARBA" id="ARBA00022771"/>
    </source>
</evidence>
<dbReference type="EMBL" id="KB206168">
    <property type="protein sequence ID" value="ELP95185.1"/>
    <property type="molecule type" value="Genomic_DNA"/>
</dbReference>
<dbReference type="SUPFAM" id="SSF57850">
    <property type="entry name" value="RING/U-box"/>
    <property type="match status" value="1"/>
</dbReference>
<dbReference type="PANTHER" id="PTHR23323">
    <property type="entry name" value="VACUOLAR PROTEIN SORTING-ASSOCIATED PROTEIN"/>
    <property type="match status" value="1"/>
</dbReference>
<protein>
    <recommendedName>
        <fullName evidence="6">RING-type domain-containing protein</fullName>
    </recommendedName>
</protein>
<dbReference type="GO" id="GO:0006904">
    <property type="term" value="P:vesicle docking involved in exocytosis"/>
    <property type="evidence" value="ECO:0007669"/>
    <property type="project" value="TreeGrafter"/>
</dbReference>
<keyword evidence="8" id="KW-1185">Reference proteome</keyword>
<dbReference type="PANTHER" id="PTHR23323:SF26">
    <property type="entry name" value="VACUOLAR PROTEIN SORTING-ASSOCIATED PROTEIN 18 HOMOLOG"/>
    <property type="match status" value="1"/>
</dbReference>
<gene>
    <name evidence="7" type="ORF">EIN_429610</name>
</gene>
<dbReference type="GO" id="GO:0030897">
    <property type="term" value="C:HOPS complex"/>
    <property type="evidence" value="ECO:0007669"/>
    <property type="project" value="TreeGrafter"/>
</dbReference>
<dbReference type="VEuPathDB" id="AmoebaDB:EIN_429610"/>
<feature type="compositionally biased region" description="Basic and acidic residues" evidence="5">
    <location>
        <begin position="528"/>
        <end position="538"/>
    </location>
</feature>
<evidence type="ECO:0000256" key="3">
    <source>
        <dbReference type="ARBA" id="ARBA00022833"/>
    </source>
</evidence>
<dbReference type="GO" id="GO:0048284">
    <property type="term" value="P:organelle fusion"/>
    <property type="evidence" value="ECO:0007669"/>
    <property type="project" value="TreeGrafter"/>
</dbReference>
<organism evidence="7 8">
    <name type="scientific">Entamoeba invadens IP1</name>
    <dbReference type="NCBI Taxonomy" id="370355"/>
    <lineage>
        <taxon>Eukaryota</taxon>
        <taxon>Amoebozoa</taxon>
        <taxon>Evosea</taxon>
        <taxon>Archamoebae</taxon>
        <taxon>Mastigamoebida</taxon>
        <taxon>Entamoebidae</taxon>
        <taxon>Entamoeba</taxon>
    </lineage>
</organism>
<evidence type="ECO:0000313" key="8">
    <source>
        <dbReference type="Proteomes" id="UP000014680"/>
    </source>
</evidence>
<dbReference type="Pfam" id="PF17122">
    <property type="entry name" value="zf-C3H2C3"/>
    <property type="match status" value="1"/>
</dbReference>
<evidence type="ECO:0000313" key="7">
    <source>
        <dbReference type="EMBL" id="ELP95185.1"/>
    </source>
</evidence>
<evidence type="ECO:0000256" key="4">
    <source>
        <dbReference type="PROSITE-ProRule" id="PRU00175"/>
    </source>
</evidence>
<dbReference type="GeneID" id="14894181"/>
<name>A0A0A1UF17_ENTIV</name>
<evidence type="ECO:0000256" key="5">
    <source>
        <dbReference type="SAM" id="MobiDB-lite"/>
    </source>
</evidence>